<evidence type="ECO:0000313" key="2">
    <source>
        <dbReference type="Proteomes" id="UP000594435"/>
    </source>
</evidence>
<name>A0AAJ4IDG6_9VIBR</name>
<keyword evidence="1" id="KW-0762">Sugar transport</keyword>
<sequence>MNNWSDSVAEMDAALFDTFGDVVTIAGQTTTAIQDTSQEQFGVMVANVTRLSIPSSSGIKVRKGDKVVYKNRNYVVVDVPEYRDSLISFDLQ</sequence>
<keyword evidence="1" id="KW-0813">Transport</keyword>
<dbReference type="Gene3D" id="2.40.10.210">
    <property type="entry name" value="Phage tail proteins (gpFII-like)"/>
    <property type="match status" value="1"/>
</dbReference>
<dbReference type="AlphaFoldDB" id="A0AAJ4IDG6"/>
<organism evidence="1 2">
    <name type="scientific">Vibrio navarrensis</name>
    <dbReference type="NCBI Taxonomy" id="29495"/>
    <lineage>
        <taxon>Bacteria</taxon>
        <taxon>Pseudomonadati</taxon>
        <taxon>Pseudomonadota</taxon>
        <taxon>Gammaproteobacteria</taxon>
        <taxon>Vibrionales</taxon>
        <taxon>Vibrionaceae</taxon>
        <taxon>Vibrio</taxon>
    </lineage>
</organism>
<dbReference type="Pfam" id="PF05354">
    <property type="entry name" value="Phage_attach"/>
    <property type="match status" value="1"/>
</dbReference>
<evidence type="ECO:0000313" key="1">
    <source>
        <dbReference type="EMBL" id="QPL54810.1"/>
    </source>
</evidence>
<dbReference type="SUPFAM" id="SSF69279">
    <property type="entry name" value="Phage tail proteins"/>
    <property type="match status" value="1"/>
</dbReference>
<reference evidence="1 2" key="1">
    <citation type="submission" date="2020-11" db="EMBL/GenBank/DDBJ databases">
        <title>Complete and Circularized Genome Assembly of a human isolate of Vibrio navarrensis biotype pommerensis with MiSeq and MinION Sequence Data.</title>
        <authorList>
            <person name="Schwartz K."/>
            <person name="Borowiak M."/>
            <person name="Deneke C."/>
            <person name="Balau V."/>
            <person name="Metelmann C."/>
            <person name="Strauch E."/>
        </authorList>
    </citation>
    <scope>NUCLEOTIDE SEQUENCE [LARGE SCALE GENOMIC DNA]</scope>
    <source>
        <strain evidence="1 2">20-VB00237</strain>
    </source>
</reference>
<dbReference type="InterPro" id="IPR008018">
    <property type="entry name" value="Phage_tail_attach_FII"/>
</dbReference>
<gene>
    <name evidence="1" type="ORF">I3X05_06730</name>
</gene>
<dbReference type="RefSeq" id="WP_337971056.1">
    <property type="nucleotide sequence ID" value="NZ_CP065217.1"/>
</dbReference>
<accession>A0AAJ4IDG6</accession>
<proteinExistence type="predicted"/>
<protein>
    <submittedName>
        <fullName evidence="1">Sugar transporter</fullName>
    </submittedName>
</protein>
<dbReference type="GO" id="GO:0019068">
    <property type="term" value="P:virion assembly"/>
    <property type="evidence" value="ECO:0007669"/>
    <property type="project" value="InterPro"/>
</dbReference>
<dbReference type="Proteomes" id="UP000594435">
    <property type="component" value="Chromosome 1"/>
</dbReference>
<dbReference type="EMBL" id="CP065217">
    <property type="protein sequence ID" value="QPL54810.1"/>
    <property type="molecule type" value="Genomic_DNA"/>
</dbReference>